<proteinExistence type="predicted"/>
<gene>
    <name evidence="4" type="ORF">SAMN05216562_1850</name>
</gene>
<dbReference type="AlphaFoldDB" id="A0A1H3YLM7"/>
<evidence type="ECO:0000313" key="5">
    <source>
        <dbReference type="Proteomes" id="UP000198658"/>
    </source>
</evidence>
<dbReference type="PANTHER" id="PTHR42776:SF27">
    <property type="entry name" value="DIPEPTIDYL PEPTIDASE FAMILY MEMBER 6"/>
    <property type="match status" value="1"/>
</dbReference>
<accession>A0A1H3YLM7</accession>
<dbReference type="SUPFAM" id="SSF82171">
    <property type="entry name" value="DPP6 N-terminal domain-like"/>
    <property type="match status" value="1"/>
</dbReference>
<evidence type="ECO:0000259" key="3">
    <source>
        <dbReference type="Pfam" id="PF00326"/>
    </source>
</evidence>
<reference evidence="5" key="1">
    <citation type="submission" date="2016-10" db="EMBL/GenBank/DDBJ databases">
        <authorList>
            <person name="Varghese N."/>
            <person name="Submissions S."/>
        </authorList>
    </citation>
    <scope>NUCLEOTIDE SEQUENCE [LARGE SCALE GENOMIC DNA]</scope>
    <source>
        <strain evidence="5">CGMCC 1.10657</strain>
    </source>
</reference>
<dbReference type="EMBL" id="FNQO01000002">
    <property type="protein sequence ID" value="SEA12499.1"/>
    <property type="molecule type" value="Genomic_DNA"/>
</dbReference>
<feature type="signal peptide" evidence="2">
    <location>
        <begin position="1"/>
        <end position="18"/>
    </location>
</feature>
<keyword evidence="4" id="KW-0645">Protease</keyword>
<keyword evidence="1" id="KW-0378">Hydrolase</keyword>
<evidence type="ECO:0000256" key="1">
    <source>
        <dbReference type="ARBA" id="ARBA00022801"/>
    </source>
</evidence>
<dbReference type="Pfam" id="PF00326">
    <property type="entry name" value="Peptidase_S9"/>
    <property type="match status" value="1"/>
</dbReference>
<dbReference type="STRING" id="658218.SAMN05216562_1850"/>
<dbReference type="Proteomes" id="UP000198658">
    <property type="component" value="Unassembled WGS sequence"/>
</dbReference>
<evidence type="ECO:0000313" key="4">
    <source>
        <dbReference type="EMBL" id="SEA12499.1"/>
    </source>
</evidence>
<dbReference type="InterPro" id="IPR029058">
    <property type="entry name" value="AB_hydrolase_fold"/>
</dbReference>
<dbReference type="PANTHER" id="PTHR42776">
    <property type="entry name" value="SERINE PEPTIDASE S9 FAMILY MEMBER"/>
    <property type="match status" value="1"/>
</dbReference>
<dbReference type="GO" id="GO:0006508">
    <property type="term" value="P:proteolysis"/>
    <property type="evidence" value="ECO:0007669"/>
    <property type="project" value="InterPro"/>
</dbReference>
<name>A0A1H3YLM7_9GAMM</name>
<dbReference type="GO" id="GO:0004252">
    <property type="term" value="F:serine-type endopeptidase activity"/>
    <property type="evidence" value="ECO:0007669"/>
    <property type="project" value="TreeGrafter"/>
</dbReference>
<dbReference type="SUPFAM" id="SSF53474">
    <property type="entry name" value="alpha/beta-Hydrolases"/>
    <property type="match status" value="1"/>
</dbReference>
<keyword evidence="4" id="KW-0031">Aminopeptidase</keyword>
<dbReference type="Gene3D" id="3.40.50.1820">
    <property type="entry name" value="alpha/beta hydrolase"/>
    <property type="match status" value="1"/>
</dbReference>
<sequence>MRALIIITFLFFTSAVKAFDVVQAFGRLPTMKDVQISPDGKKIAYLRENEGRYYAVGQWMDGKSKPAIFGFEESEIRGLTWASNTKILLRVSEPYYSRADFERFTLFRLGIWDIEENEITWAFNSDRFKYNVAAPALVSKILNDDDHVLLSYYYDGLGSGKQLSALYRVNLIDGDKEEVLQDKNVNFWAADDDGNPFFYRKFDKKLKKSVSMLRESGSESFKPLMTEVEGEKKIFDKAVIGLSADTDKVYYIDDGDGGVDHFFSATISNGTVDLGVVLGPVGDQSYDVSELVYDYHSSVLTGYALVKDFEEYRFLSPELAKVYADLRATFPDAEVEITSYTTDRNRFVTRVSGPSNPEQYFLFDRSAGQLQFLGEGYRVEDKSVLGHVKPFDFKARDGLELTSYLTLPKSSSGKLPPLIVMPHGGPESRDSKSFDWMRQAFAAAGYAVFQPNFRGSSGFGSAFAEKGFGEWGRKMQDDVDDGVAALVAAKVVDPERICIVGSSYGGYVALYGAVKRPDIYKCSVSFGGVSELSAMHYHAKEQLRGLEYWKKSIGDQYDYDELAAYSPLDIAGKDSAPMLLFHGDKDTVVPFFQSEKMYKKLKKLRVKGSRLVKLEGEDHWLSKGQSRKVFLAESLSFIRKNIQ</sequence>
<dbReference type="InterPro" id="IPR001375">
    <property type="entry name" value="Peptidase_S9_cat"/>
</dbReference>
<dbReference type="RefSeq" id="WP_091387498.1">
    <property type="nucleotide sequence ID" value="NZ_FNQO01000002.1"/>
</dbReference>
<organism evidence="4 5">
    <name type="scientific">Microbulbifer marinus</name>
    <dbReference type="NCBI Taxonomy" id="658218"/>
    <lineage>
        <taxon>Bacteria</taxon>
        <taxon>Pseudomonadati</taxon>
        <taxon>Pseudomonadota</taxon>
        <taxon>Gammaproteobacteria</taxon>
        <taxon>Cellvibrionales</taxon>
        <taxon>Microbulbiferaceae</taxon>
        <taxon>Microbulbifer</taxon>
    </lineage>
</organism>
<dbReference type="OrthoDB" id="4269629at2"/>
<keyword evidence="2" id="KW-0732">Signal</keyword>
<feature type="domain" description="Peptidase S9 prolyl oligopeptidase catalytic" evidence="3">
    <location>
        <begin position="433"/>
        <end position="642"/>
    </location>
</feature>
<evidence type="ECO:0000256" key="2">
    <source>
        <dbReference type="SAM" id="SignalP"/>
    </source>
</evidence>
<protein>
    <submittedName>
        <fullName evidence="4">Dipeptidyl aminopeptidase/acylaminoacyl peptidase</fullName>
    </submittedName>
</protein>
<keyword evidence="5" id="KW-1185">Reference proteome</keyword>
<dbReference type="GO" id="GO:0004177">
    <property type="term" value="F:aminopeptidase activity"/>
    <property type="evidence" value="ECO:0007669"/>
    <property type="project" value="UniProtKB-KW"/>
</dbReference>
<feature type="chain" id="PRO_5011731007" evidence="2">
    <location>
        <begin position="19"/>
        <end position="643"/>
    </location>
</feature>